<evidence type="ECO:0000313" key="2">
    <source>
        <dbReference type="Proteomes" id="UP001642464"/>
    </source>
</evidence>
<sequence length="592" mass="61979">MAPAELPQLVREALAKGDLPRAQELAEDGLRLAREAQDPASEASALEAQVALHVSQGLLSEAVKCAKDSASRFEDSANKESQVRLLHLAAQLSLRHGAPFDKAVACAQAARDAQGSASSVEDQVLVLQTLSQAQLANGSPKQALDSANLARDLSREQDDFLGEAVSLLRIAGAQVRLGDLESALSAASDAQELFREVGDPLAEAGAAGLVVRLQRERQDLSAARLAAETARALLRQTGELAREVAALLLSSQIASLELASGAQPGGGSTAREFYEGKGRNKVLAKAKEAVTLSKRLGSENLMAIARVAHARAKVSNGLLEEAMTEIKEVLPVLVACGDKRAQGSAKMLQANLSVLQGQPDLATAKEALECFQAAGVKHDVALAQSMIARLQKTRAPAAAAGAAAPTPGAASAAANAAATSAAATGGPKPATIDKMQLALPERVKYTITELVAEATNLEGMDGKLQRAAALAKCLRESHVAVFKKVDLVKKSAGNTSTAPGTVNDAVFTCFVCGRAKHECAWLYKQAGHKGTRRTVTGGQCSACFKACRLLRTSRSESLLRTHRVLSFVCQVSQKVCEERGADDACTCHLCQP</sequence>
<protein>
    <submittedName>
        <fullName evidence="1">Uncharacterized protein</fullName>
    </submittedName>
</protein>
<dbReference type="Gene3D" id="1.25.40.10">
    <property type="entry name" value="Tetratricopeptide repeat domain"/>
    <property type="match status" value="1"/>
</dbReference>
<reference evidence="1 2" key="1">
    <citation type="submission" date="2024-02" db="EMBL/GenBank/DDBJ databases">
        <authorList>
            <person name="Chen Y."/>
            <person name="Shah S."/>
            <person name="Dougan E. K."/>
            <person name="Thang M."/>
            <person name="Chan C."/>
        </authorList>
    </citation>
    <scope>NUCLEOTIDE SEQUENCE [LARGE SCALE GENOMIC DNA]</scope>
</reference>
<dbReference type="SUPFAM" id="SSF48452">
    <property type="entry name" value="TPR-like"/>
    <property type="match status" value="1"/>
</dbReference>
<dbReference type="InterPro" id="IPR011990">
    <property type="entry name" value="TPR-like_helical_dom_sf"/>
</dbReference>
<comment type="caution">
    <text evidence="1">The sequence shown here is derived from an EMBL/GenBank/DDBJ whole genome shotgun (WGS) entry which is preliminary data.</text>
</comment>
<proteinExistence type="predicted"/>
<dbReference type="PANTHER" id="PTHR10098">
    <property type="entry name" value="RAPSYN-RELATED"/>
    <property type="match status" value="1"/>
</dbReference>
<dbReference type="EMBL" id="CAXAMM010022223">
    <property type="protein sequence ID" value="CAK9051413.1"/>
    <property type="molecule type" value="Genomic_DNA"/>
</dbReference>
<dbReference type="Proteomes" id="UP001642464">
    <property type="component" value="Unassembled WGS sequence"/>
</dbReference>
<name>A0ABP0MJQ8_9DINO</name>
<evidence type="ECO:0000313" key="1">
    <source>
        <dbReference type="EMBL" id="CAK9051413.1"/>
    </source>
</evidence>
<gene>
    <name evidence="1" type="ORF">SCF082_LOCUS28220</name>
</gene>
<keyword evidence="2" id="KW-1185">Reference proteome</keyword>
<organism evidence="1 2">
    <name type="scientific">Durusdinium trenchii</name>
    <dbReference type="NCBI Taxonomy" id="1381693"/>
    <lineage>
        <taxon>Eukaryota</taxon>
        <taxon>Sar</taxon>
        <taxon>Alveolata</taxon>
        <taxon>Dinophyceae</taxon>
        <taxon>Suessiales</taxon>
        <taxon>Symbiodiniaceae</taxon>
        <taxon>Durusdinium</taxon>
    </lineage>
</organism>
<accession>A0ABP0MJQ8</accession>